<dbReference type="PANTHER" id="PTHR20948:SF2">
    <property type="entry name" value="TRANSMEMBRANE PROTEIN 164"/>
    <property type="match status" value="1"/>
</dbReference>
<keyword evidence="1" id="KW-1133">Transmembrane helix</keyword>
<dbReference type="InterPro" id="IPR026508">
    <property type="entry name" value="TMEM164"/>
</dbReference>
<evidence type="ECO:0000313" key="2">
    <source>
        <dbReference type="EMBL" id="KAG8181079.1"/>
    </source>
</evidence>
<dbReference type="AlphaFoldDB" id="A0AAV6UA35"/>
<keyword evidence="1" id="KW-0812">Transmembrane</keyword>
<dbReference type="Proteomes" id="UP000827092">
    <property type="component" value="Unassembled WGS sequence"/>
</dbReference>
<reference evidence="2 3" key="1">
    <citation type="journal article" date="2022" name="Nat. Ecol. Evol.">
        <title>A masculinizing supergene underlies an exaggerated male reproductive morph in a spider.</title>
        <authorList>
            <person name="Hendrickx F."/>
            <person name="De Corte Z."/>
            <person name="Sonet G."/>
            <person name="Van Belleghem S.M."/>
            <person name="Kostlbacher S."/>
            <person name="Vangestel C."/>
        </authorList>
    </citation>
    <scope>NUCLEOTIDE SEQUENCE [LARGE SCALE GENOMIC DNA]</scope>
    <source>
        <strain evidence="2">W744_W776</strain>
    </source>
</reference>
<keyword evidence="3" id="KW-1185">Reference proteome</keyword>
<feature type="transmembrane region" description="Helical" evidence="1">
    <location>
        <begin position="126"/>
        <end position="146"/>
    </location>
</feature>
<evidence type="ECO:0000313" key="3">
    <source>
        <dbReference type="Proteomes" id="UP000827092"/>
    </source>
</evidence>
<evidence type="ECO:0008006" key="4">
    <source>
        <dbReference type="Google" id="ProtNLM"/>
    </source>
</evidence>
<accession>A0AAV6UA35</accession>
<sequence length="341" mass="38501">MHFLKKDIGVKKKKKLFSSHTLIFAGRMTWKLADVGDWSYHGVNHSIKGNGGPDCVNYLSTERRIVETIIACTLGVCSLYYGLRTYTVPPVPKVVREDRGGKRLLLVLMCLVFGIEIGFKFSSRTVIYILNPCHVITTIQIFLLAAPPTSKWVTILFRIQMHCLYGAMLAILFPVLNTRKRTLELEIYWIQHFLILVTPFYLIRTGVGGVYTVEALNDMSWAFLTKGLIFLYHFIILQGLGMVTQVNLNNIICPAVSDPFSGPNYRIFAMFHQAALTLIIGKVYTKLSLLVLQALGTIVWTGEKYVAMAALRVQQLCSMCKAQMSRKPSKIEQADNDSHLD</sequence>
<dbReference type="EMBL" id="JAFNEN010000537">
    <property type="protein sequence ID" value="KAG8181079.1"/>
    <property type="molecule type" value="Genomic_DNA"/>
</dbReference>
<comment type="caution">
    <text evidence="2">The sequence shown here is derived from an EMBL/GenBank/DDBJ whole genome shotgun (WGS) entry which is preliminary data.</text>
</comment>
<feature type="transmembrane region" description="Helical" evidence="1">
    <location>
        <begin position="152"/>
        <end position="176"/>
    </location>
</feature>
<feature type="transmembrane region" description="Helical" evidence="1">
    <location>
        <begin position="103"/>
        <end position="119"/>
    </location>
</feature>
<evidence type="ECO:0000256" key="1">
    <source>
        <dbReference type="SAM" id="Phobius"/>
    </source>
</evidence>
<gene>
    <name evidence="2" type="ORF">JTE90_014791</name>
</gene>
<protein>
    <recommendedName>
        <fullName evidence="4">Transmembrane protein 164</fullName>
    </recommendedName>
</protein>
<dbReference type="PANTHER" id="PTHR20948">
    <property type="entry name" value="TRANSMEMBRANE PROTEIN 164"/>
    <property type="match status" value="1"/>
</dbReference>
<feature type="transmembrane region" description="Helical" evidence="1">
    <location>
        <begin position="188"/>
        <end position="207"/>
    </location>
</feature>
<dbReference type="Pfam" id="PF14808">
    <property type="entry name" value="TMEM164"/>
    <property type="match status" value="1"/>
</dbReference>
<name>A0AAV6UA35_9ARAC</name>
<feature type="transmembrane region" description="Helical" evidence="1">
    <location>
        <begin position="219"/>
        <end position="237"/>
    </location>
</feature>
<keyword evidence="1" id="KW-0472">Membrane</keyword>
<proteinExistence type="predicted"/>
<feature type="transmembrane region" description="Helical" evidence="1">
    <location>
        <begin position="65"/>
        <end position="83"/>
    </location>
</feature>
<organism evidence="2 3">
    <name type="scientific">Oedothorax gibbosus</name>
    <dbReference type="NCBI Taxonomy" id="931172"/>
    <lineage>
        <taxon>Eukaryota</taxon>
        <taxon>Metazoa</taxon>
        <taxon>Ecdysozoa</taxon>
        <taxon>Arthropoda</taxon>
        <taxon>Chelicerata</taxon>
        <taxon>Arachnida</taxon>
        <taxon>Araneae</taxon>
        <taxon>Araneomorphae</taxon>
        <taxon>Entelegynae</taxon>
        <taxon>Araneoidea</taxon>
        <taxon>Linyphiidae</taxon>
        <taxon>Erigoninae</taxon>
        <taxon>Oedothorax</taxon>
    </lineage>
</organism>